<dbReference type="AlphaFoldDB" id="A0AAX4HNK9"/>
<gene>
    <name evidence="2" type="ORF">SOO65_18855</name>
</gene>
<dbReference type="EMBL" id="CP139487">
    <property type="protein sequence ID" value="WPU64757.1"/>
    <property type="molecule type" value="Genomic_DNA"/>
</dbReference>
<sequence>MNRKTKLSLVVVIALVLGAMMFLRNKSTETTVSETESEKTTEQHDHDHDHDHKPAIPKVAPTTSTPSTDPKELSVKMTELPSLRDLEGLTDEEVHHTPDFIVEGGMKIGQLIDEANANPAKREETLKFMKSCAENDDLVPAIRAVCWKKTLTQINNWEIFLPISDAKVSDEVKNLAAQLP</sequence>
<proteinExistence type="predicted"/>
<reference evidence="2 3" key="1">
    <citation type="submission" date="2023-11" db="EMBL/GenBank/DDBJ databases">
        <title>Peredibacter starrii A3.12.</title>
        <authorList>
            <person name="Mitchell R.J."/>
        </authorList>
    </citation>
    <scope>NUCLEOTIDE SEQUENCE [LARGE SCALE GENOMIC DNA]</scope>
    <source>
        <strain evidence="2 3">A3.12</strain>
    </source>
</reference>
<evidence type="ECO:0000313" key="3">
    <source>
        <dbReference type="Proteomes" id="UP001324634"/>
    </source>
</evidence>
<accession>A0AAX4HNK9</accession>
<evidence type="ECO:0008006" key="4">
    <source>
        <dbReference type="Google" id="ProtNLM"/>
    </source>
</evidence>
<feature type="compositionally biased region" description="Basic and acidic residues" evidence="1">
    <location>
        <begin position="36"/>
        <end position="54"/>
    </location>
</feature>
<organism evidence="2 3">
    <name type="scientific">Peredibacter starrii</name>
    <dbReference type="NCBI Taxonomy" id="28202"/>
    <lineage>
        <taxon>Bacteria</taxon>
        <taxon>Pseudomonadati</taxon>
        <taxon>Bdellovibrionota</taxon>
        <taxon>Bacteriovoracia</taxon>
        <taxon>Bacteriovoracales</taxon>
        <taxon>Bacteriovoracaceae</taxon>
        <taxon>Peredibacter</taxon>
    </lineage>
</organism>
<keyword evidence="3" id="KW-1185">Reference proteome</keyword>
<dbReference type="Proteomes" id="UP001324634">
    <property type="component" value="Chromosome"/>
</dbReference>
<protein>
    <recommendedName>
        <fullName evidence="4">DUF4476 domain-containing protein</fullName>
    </recommendedName>
</protein>
<feature type="region of interest" description="Disordered" evidence="1">
    <location>
        <begin position="28"/>
        <end position="73"/>
    </location>
</feature>
<dbReference type="KEGG" id="psti:SOO65_18855"/>
<evidence type="ECO:0000256" key="1">
    <source>
        <dbReference type="SAM" id="MobiDB-lite"/>
    </source>
</evidence>
<dbReference type="RefSeq" id="WP_321394148.1">
    <property type="nucleotide sequence ID" value="NZ_CP139487.1"/>
</dbReference>
<evidence type="ECO:0000313" key="2">
    <source>
        <dbReference type="EMBL" id="WPU64757.1"/>
    </source>
</evidence>
<name>A0AAX4HNK9_9BACT</name>